<dbReference type="GO" id="GO:0009229">
    <property type="term" value="P:thiamine diphosphate biosynthetic process"/>
    <property type="evidence" value="ECO:0007669"/>
    <property type="project" value="UniProtKB-UniRule"/>
</dbReference>
<feature type="binding site" evidence="1">
    <location>
        <position position="145"/>
    </location>
    <ligand>
        <name>ATP</name>
        <dbReference type="ChEBI" id="CHEBI:30616"/>
    </ligand>
</feature>
<comment type="caution">
    <text evidence="1">Lacks conserved residue(s) required for the propagation of feature annotation.</text>
</comment>
<evidence type="ECO:0000256" key="1">
    <source>
        <dbReference type="HAMAP-Rule" id="MF_02128"/>
    </source>
</evidence>
<dbReference type="SUPFAM" id="SSF55326">
    <property type="entry name" value="PurM N-terminal domain-like"/>
    <property type="match status" value="1"/>
</dbReference>
<keyword evidence="1" id="KW-0784">Thiamine biosynthesis</keyword>
<comment type="catalytic activity">
    <reaction evidence="1">
        <text>thiamine phosphate + ATP = thiamine diphosphate + ADP</text>
        <dbReference type="Rhea" id="RHEA:15913"/>
        <dbReference type="ChEBI" id="CHEBI:30616"/>
        <dbReference type="ChEBI" id="CHEBI:37575"/>
        <dbReference type="ChEBI" id="CHEBI:58937"/>
        <dbReference type="ChEBI" id="CHEBI:456216"/>
        <dbReference type="EC" id="2.7.4.16"/>
    </reaction>
</comment>
<feature type="binding site" evidence="1">
    <location>
        <position position="27"/>
    </location>
    <ligand>
        <name>Mg(2+)</name>
        <dbReference type="ChEBI" id="CHEBI:18420"/>
        <label>3</label>
    </ligand>
</feature>
<dbReference type="InterPro" id="IPR010918">
    <property type="entry name" value="PurM-like_C_dom"/>
</dbReference>
<dbReference type="SUPFAM" id="SSF56042">
    <property type="entry name" value="PurM C-terminal domain-like"/>
    <property type="match status" value="1"/>
</dbReference>
<feature type="binding site" evidence="1">
    <location>
        <position position="72"/>
    </location>
    <ligand>
        <name>Mg(2+)</name>
        <dbReference type="ChEBI" id="CHEBI:18420"/>
        <label>4</label>
    </ligand>
</feature>
<feature type="binding site" evidence="1">
    <location>
        <begin position="119"/>
        <end position="120"/>
    </location>
    <ligand>
        <name>ATP</name>
        <dbReference type="ChEBI" id="CHEBI:30616"/>
    </ligand>
</feature>
<dbReference type="GO" id="GO:0000287">
    <property type="term" value="F:magnesium ion binding"/>
    <property type="evidence" value="ECO:0007669"/>
    <property type="project" value="UniProtKB-UniRule"/>
</dbReference>
<dbReference type="EC" id="2.7.4.16" evidence="1"/>
<dbReference type="UniPathway" id="UPA00060">
    <property type="reaction ID" value="UER00142"/>
</dbReference>
<comment type="caution">
    <text evidence="4">The sequence shown here is derived from an EMBL/GenBank/DDBJ whole genome shotgun (WGS) entry which is preliminary data.</text>
</comment>
<feature type="binding site" evidence="1">
    <location>
        <position position="212"/>
    </location>
    <ligand>
        <name>Mg(2+)</name>
        <dbReference type="ChEBI" id="CHEBI:18420"/>
        <label>5</label>
    </ligand>
</feature>
<feature type="binding site" evidence="1">
    <location>
        <position position="211"/>
    </location>
    <ligand>
        <name>ATP</name>
        <dbReference type="ChEBI" id="CHEBI:30616"/>
    </ligand>
</feature>
<dbReference type="Pfam" id="PF00586">
    <property type="entry name" value="AIRS"/>
    <property type="match status" value="1"/>
</dbReference>
<dbReference type="PANTHER" id="PTHR30270">
    <property type="entry name" value="THIAMINE-MONOPHOSPHATE KINASE"/>
    <property type="match status" value="1"/>
</dbReference>
<feature type="binding site" evidence="1">
    <location>
        <position position="43"/>
    </location>
    <ligand>
        <name>Mg(2+)</name>
        <dbReference type="ChEBI" id="CHEBI:18420"/>
        <label>1</label>
    </ligand>
</feature>
<dbReference type="InterPro" id="IPR036676">
    <property type="entry name" value="PurM-like_C_sf"/>
</dbReference>
<feature type="binding site" evidence="1">
    <location>
        <position position="259"/>
    </location>
    <ligand>
        <name>substrate</name>
    </ligand>
</feature>
<keyword evidence="1" id="KW-0479">Metal-binding</keyword>
<dbReference type="GO" id="GO:0009228">
    <property type="term" value="P:thiamine biosynthetic process"/>
    <property type="evidence" value="ECO:0007669"/>
    <property type="project" value="UniProtKB-KW"/>
</dbReference>
<dbReference type="GO" id="GO:0009030">
    <property type="term" value="F:thiamine-phosphate kinase activity"/>
    <property type="evidence" value="ECO:0007669"/>
    <property type="project" value="UniProtKB-UniRule"/>
</dbReference>
<accession>A0A6N8FGC3</accession>
<feature type="domain" description="PurM-like N-terminal" evidence="2">
    <location>
        <begin position="25"/>
        <end position="136"/>
    </location>
</feature>
<dbReference type="AlphaFoldDB" id="A0A6N8FGC3"/>
<feature type="binding site" evidence="1">
    <location>
        <position position="27"/>
    </location>
    <ligand>
        <name>Mg(2+)</name>
        <dbReference type="ChEBI" id="CHEBI:18420"/>
        <label>4</label>
    </ligand>
</feature>
<feature type="binding site" evidence="1">
    <location>
        <position position="102"/>
    </location>
    <ligand>
        <name>ATP</name>
        <dbReference type="ChEBI" id="CHEBI:30616"/>
    </ligand>
</feature>
<evidence type="ECO:0000313" key="5">
    <source>
        <dbReference type="Proteomes" id="UP000469125"/>
    </source>
</evidence>
<comment type="miscellaneous">
    <text evidence="1">Reaction mechanism of ThiL seems to utilize a direct, inline transfer of the gamma-phosphate of ATP to TMP rather than a phosphorylated enzyme intermediate.</text>
</comment>
<dbReference type="NCBIfam" id="TIGR01379">
    <property type="entry name" value="thiL"/>
    <property type="match status" value="1"/>
</dbReference>
<dbReference type="Gene3D" id="3.30.1330.10">
    <property type="entry name" value="PurM-like, N-terminal domain"/>
    <property type="match status" value="1"/>
</dbReference>
<feature type="binding site" evidence="1">
    <location>
        <position position="209"/>
    </location>
    <ligand>
        <name>Mg(2+)</name>
        <dbReference type="ChEBI" id="CHEBI:18420"/>
        <label>3</label>
    </ligand>
</feature>
<comment type="pathway">
    <text evidence="1">Cofactor biosynthesis; thiamine diphosphate biosynthesis; thiamine diphosphate from thiamine phosphate: step 1/1.</text>
</comment>
<sequence>MDEFSFINSIKQNTYKQSSIVKGIGDDAAVFRQSSEDIVIAKDMFVEGVHFTKQTMDAFHVGYRALAANLSDLAAMGAIPAFYLVAIAIPESWSEGELDQVYKGMKELGEAYQMDLIGGDTISGNDLTISVTVIGYTEKSKASYRSNSQDGDVVFVTGTLGDSQAGFHIINHHGQYIDEVFYKERHRMPTPRIEFVRELQGVSRVCLNDISDGIASEAIEIAQASHVNLHIFDEKLPVRNTFDQFPQSLQHKWKLFGGEDFEILGTVSKDDWAMVEEAAKKTNTKLTNIGYVKDTIDTTGNVFLHRSNEKVEQLEKKGYNHLRR</sequence>
<reference evidence="4 5" key="1">
    <citation type="submission" date="2019-11" db="EMBL/GenBank/DDBJ databases">
        <authorList>
            <person name="Li X."/>
        </authorList>
    </citation>
    <scope>NUCLEOTIDE SEQUENCE [LARGE SCALE GENOMIC DNA]</scope>
    <source>
        <strain evidence="4 5">L9</strain>
    </source>
</reference>
<dbReference type="InterPro" id="IPR036921">
    <property type="entry name" value="PurM-like_N_sf"/>
</dbReference>
<feature type="binding site" evidence="1">
    <location>
        <position position="319"/>
    </location>
    <ligand>
        <name>substrate</name>
    </ligand>
</feature>
<name>A0A6N8FGC3_9BACI</name>
<feature type="binding site" evidence="1">
    <location>
        <position position="43"/>
    </location>
    <ligand>
        <name>Mg(2+)</name>
        <dbReference type="ChEBI" id="CHEBI:18420"/>
        <label>2</label>
    </ligand>
</feature>
<keyword evidence="1" id="KW-0067">ATP-binding</keyword>
<comment type="similarity">
    <text evidence="1">Belongs to the thiamine-monophosphate kinase family.</text>
</comment>
<keyword evidence="1 4" id="KW-0808">Transferase</keyword>
<comment type="function">
    <text evidence="1">Catalyzes the ATP-dependent phosphorylation of thiamine-monophosphate (TMP) to form thiamine-pyrophosphate (TPP), the active form of vitamin B1.</text>
</comment>
<evidence type="ECO:0000259" key="2">
    <source>
        <dbReference type="Pfam" id="PF00586"/>
    </source>
</evidence>
<feature type="binding site" evidence="1">
    <location>
        <position position="50"/>
    </location>
    <ligand>
        <name>substrate</name>
    </ligand>
</feature>
<dbReference type="InterPro" id="IPR006283">
    <property type="entry name" value="ThiL-like"/>
</dbReference>
<feature type="binding site" evidence="1">
    <location>
        <position position="72"/>
    </location>
    <ligand>
        <name>Mg(2+)</name>
        <dbReference type="ChEBI" id="CHEBI:18420"/>
        <label>3</label>
    </ligand>
</feature>
<evidence type="ECO:0000313" key="4">
    <source>
        <dbReference type="EMBL" id="MUK88533.1"/>
    </source>
</evidence>
<keyword evidence="1" id="KW-0460">Magnesium</keyword>
<organism evidence="4 5">
    <name type="scientific">Ornithinibacillus caprae</name>
    <dbReference type="NCBI Taxonomy" id="2678566"/>
    <lineage>
        <taxon>Bacteria</taxon>
        <taxon>Bacillati</taxon>
        <taxon>Bacillota</taxon>
        <taxon>Bacilli</taxon>
        <taxon>Bacillales</taxon>
        <taxon>Bacillaceae</taxon>
        <taxon>Ornithinibacillus</taxon>
    </lineage>
</organism>
<evidence type="ECO:0000259" key="3">
    <source>
        <dbReference type="Pfam" id="PF02769"/>
    </source>
</evidence>
<dbReference type="PIRSF" id="PIRSF005303">
    <property type="entry name" value="Thiam_monoph_kin"/>
    <property type="match status" value="1"/>
</dbReference>
<protein>
    <recommendedName>
        <fullName evidence="1">Thiamine-monophosphate kinase</fullName>
        <shortName evidence="1">TMP kinase</shortName>
        <shortName evidence="1">Thiamine-phosphate kinase</shortName>
        <ecNumber evidence="1">2.7.4.16</ecNumber>
    </recommendedName>
</protein>
<dbReference type="GO" id="GO:0005524">
    <property type="term" value="F:ATP binding"/>
    <property type="evidence" value="ECO:0007669"/>
    <property type="project" value="UniProtKB-UniRule"/>
</dbReference>
<keyword evidence="1 4" id="KW-0418">Kinase</keyword>
<dbReference type="InterPro" id="IPR016188">
    <property type="entry name" value="PurM-like_N"/>
</dbReference>
<dbReference type="CDD" id="cd02194">
    <property type="entry name" value="ThiL"/>
    <property type="match status" value="1"/>
</dbReference>
<dbReference type="Gene3D" id="3.90.650.10">
    <property type="entry name" value="PurM-like C-terminal domain"/>
    <property type="match status" value="1"/>
</dbReference>
<dbReference type="Proteomes" id="UP000469125">
    <property type="component" value="Unassembled WGS sequence"/>
</dbReference>
<feature type="binding site" evidence="1">
    <location>
        <position position="120"/>
    </location>
    <ligand>
        <name>Mg(2+)</name>
        <dbReference type="ChEBI" id="CHEBI:18420"/>
        <label>1</label>
    </ligand>
</feature>
<gene>
    <name evidence="1 4" type="primary">thiL</name>
    <name evidence="4" type="ORF">GMD78_09020</name>
</gene>
<keyword evidence="1" id="KW-0547">Nucleotide-binding</keyword>
<feature type="binding site" evidence="1">
    <location>
        <position position="72"/>
    </location>
    <ligand>
        <name>Mg(2+)</name>
        <dbReference type="ChEBI" id="CHEBI:18420"/>
        <label>2</label>
    </ligand>
</feature>
<dbReference type="Pfam" id="PF02769">
    <property type="entry name" value="AIRS_C"/>
    <property type="match status" value="1"/>
</dbReference>
<dbReference type="RefSeq" id="WP_155668509.1">
    <property type="nucleotide sequence ID" value="NZ_WOCA01000005.1"/>
</dbReference>
<feature type="domain" description="PurM-like C-terminal" evidence="3">
    <location>
        <begin position="149"/>
        <end position="295"/>
    </location>
</feature>
<dbReference type="PANTHER" id="PTHR30270:SF0">
    <property type="entry name" value="THIAMINE-MONOPHOSPHATE KINASE"/>
    <property type="match status" value="1"/>
</dbReference>
<keyword evidence="5" id="KW-1185">Reference proteome</keyword>
<dbReference type="EMBL" id="WOCA01000005">
    <property type="protein sequence ID" value="MUK88533.1"/>
    <property type="molecule type" value="Genomic_DNA"/>
</dbReference>
<proteinExistence type="inferred from homology"/>
<dbReference type="HAMAP" id="MF_02128">
    <property type="entry name" value="TMP_kinase"/>
    <property type="match status" value="1"/>
</dbReference>